<feature type="disulfide bond" evidence="2">
    <location>
        <begin position="41"/>
        <end position="77"/>
    </location>
</feature>
<keyword evidence="5" id="KW-1185">Reference proteome</keyword>
<sequence length="114" mass="13461">MIKFLGILLVAGGILNVWETEAKMTVDFHRRYFKQFEELDCNGTFIENEFLRLELFCSDCGIWLKNYPSTDYCRQKCYTTLHVKKCLNTFKLPESSLPSYRRLIESLSGRQPDF</sequence>
<organism evidence="4 5">
    <name type="scientific">Cotesia typhae</name>
    <dbReference type="NCBI Taxonomy" id="2053667"/>
    <lineage>
        <taxon>Eukaryota</taxon>
        <taxon>Metazoa</taxon>
        <taxon>Ecdysozoa</taxon>
        <taxon>Arthropoda</taxon>
        <taxon>Hexapoda</taxon>
        <taxon>Insecta</taxon>
        <taxon>Pterygota</taxon>
        <taxon>Neoptera</taxon>
        <taxon>Endopterygota</taxon>
        <taxon>Hymenoptera</taxon>
        <taxon>Apocrita</taxon>
        <taxon>Ichneumonoidea</taxon>
        <taxon>Braconidae</taxon>
        <taxon>Microgastrinae</taxon>
        <taxon>Cotesia</taxon>
    </lineage>
</organism>
<feature type="disulfide bond" evidence="2">
    <location>
        <begin position="57"/>
        <end position="73"/>
    </location>
</feature>
<dbReference type="OrthoDB" id="6365952at2759"/>
<evidence type="ECO:0000256" key="2">
    <source>
        <dbReference type="PIRSR" id="PIRSR631098-51"/>
    </source>
</evidence>
<dbReference type="EMBL" id="JAAOIC020000072">
    <property type="protein sequence ID" value="KAG8033976.1"/>
    <property type="molecule type" value="Genomic_DNA"/>
</dbReference>
<feature type="disulfide bond" evidence="2">
    <location>
        <begin position="60"/>
        <end position="86"/>
    </location>
</feature>
<reference evidence="4" key="2">
    <citation type="submission" date="2021-04" db="EMBL/GenBank/DDBJ databases">
        <title>Genome-wide patterns of bracovirus chromosomal integration into multiple host tissues during parasitism.</title>
        <authorList>
            <person name="Chebbi M.A.C."/>
        </authorList>
    </citation>
    <scope>NUCLEOTIDE SEQUENCE</scope>
    <source>
        <tissue evidence="4">Whole body</tissue>
    </source>
</reference>
<evidence type="ECO:0000313" key="5">
    <source>
        <dbReference type="Proteomes" id="UP000729913"/>
    </source>
</evidence>
<keyword evidence="1" id="KW-0873">Pyrrolidone carboxylic acid</keyword>
<feature type="chain" id="PRO_5035245263" evidence="3">
    <location>
        <begin position="23"/>
        <end position="114"/>
    </location>
</feature>
<evidence type="ECO:0000256" key="3">
    <source>
        <dbReference type="SAM" id="SignalP"/>
    </source>
</evidence>
<feature type="modified residue" description="Pyrrolidone carboxylic acid; partial" evidence="1">
    <location>
        <position position="35"/>
    </location>
</feature>
<dbReference type="InterPro" id="IPR031098">
    <property type="entry name" value="Crust_neurohorm"/>
</dbReference>
<keyword evidence="2" id="KW-1015">Disulfide bond</keyword>
<feature type="signal peptide" evidence="3">
    <location>
        <begin position="1"/>
        <end position="22"/>
    </location>
</feature>
<accession>A0A8J5UVL5</accession>
<dbReference type="Pfam" id="PF01147">
    <property type="entry name" value="Crust_neurohorm"/>
    <property type="match status" value="1"/>
</dbReference>
<reference evidence="4" key="1">
    <citation type="submission" date="2020-03" db="EMBL/GenBank/DDBJ databases">
        <authorList>
            <person name="Chebbi M.A."/>
            <person name="Drezen J.M."/>
        </authorList>
    </citation>
    <scope>NUCLEOTIDE SEQUENCE</scope>
    <source>
        <tissue evidence="4">Whole body</tissue>
    </source>
</reference>
<dbReference type="Proteomes" id="UP000729913">
    <property type="component" value="Unassembled WGS sequence"/>
</dbReference>
<proteinExistence type="predicted"/>
<dbReference type="AlphaFoldDB" id="A0A8J5UVL5"/>
<protein>
    <submittedName>
        <fullName evidence="4">Uncharacterized protein</fullName>
    </submittedName>
</protein>
<evidence type="ECO:0000313" key="4">
    <source>
        <dbReference type="EMBL" id="KAG8033976.1"/>
    </source>
</evidence>
<keyword evidence="3" id="KW-0732">Signal</keyword>
<comment type="caution">
    <text evidence="4">The sequence shown here is derived from an EMBL/GenBank/DDBJ whole genome shotgun (WGS) entry which is preliminary data.</text>
</comment>
<gene>
    <name evidence="4" type="ORF">G9C98_008457</name>
</gene>
<name>A0A8J5UVL5_9HYME</name>
<evidence type="ECO:0000256" key="1">
    <source>
        <dbReference type="PIRSR" id="PIRSR631098-50"/>
    </source>
</evidence>